<dbReference type="Gramene" id="Mp5g10360.1">
    <property type="protein sequence ID" value="Mp5g10360.1.cds1"/>
    <property type="gene ID" value="Mp5g10360"/>
</dbReference>
<reference evidence="2" key="1">
    <citation type="journal article" date="2017" name="Cell">
        <title>Insights into land plant evolution garnered from the Marchantia polymorpha genome.</title>
        <authorList>
            <person name="Bowman J.L."/>
            <person name="Kohchi T."/>
            <person name="Yamato K.T."/>
            <person name="Jenkins J."/>
            <person name="Shu S."/>
            <person name="Ishizaki K."/>
            <person name="Yamaoka S."/>
            <person name="Nishihama R."/>
            <person name="Nakamura Y."/>
            <person name="Berger F."/>
            <person name="Adam C."/>
            <person name="Aki S.S."/>
            <person name="Althoff F."/>
            <person name="Araki T."/>
            <person name="Arteaga-Vazquez M.A."/>
            <person name="Balasubrmanian S."/>
            <person name="Barry K."/>
            <person name="Bauer D."/>
            <person name="Boehm C.R."/>
            <person name="Briginshaw L."/>
            <person name="Caballero-Perez J."/>
            <person name="Catarino B."/>
            <person name="Chen F."/>
            <person name="Chiyoda S."/>
            <person name="Chovatia M."/>
            <person name="Davies K.M."/>
            <person name="Delmans M."/>
            <person name="Demura T."/>
            <person name="Dierschke T."/>
            <person name="Dolan L."/>
            <person name="Dorantes-Acosta A.E."/>
            <person name="Eklund D.M."/>
            <person name="Florent S.N."/>
            <person name="Flores-Sandoval E."/>
            <person name="Fujiyama A."/>
            <person name="Fukuzawa H."/>
            <person name="Galik B."/>
            <person name="Grimanelli D."/>
            <person name="Grimwood J."/>
            <person name="Grossniklaus U."/>
            <person name="Hamada T."/>
            <person name="Haseloff J."/>
            <person name="Hetherington A.J."/>
            <person name="Higo A."/>
            <person name="Hirakawa Y."/>
            <person name="Hundley H.N."/>
            <person name="Ikeda Y."/>
            <person name="Inoue K."/>
            <person name="Inoue S.I."/>
            <person name="Ishida S."/>
            <person name="Jia Q."/>
            <person name="Kakita M."/>
            <person name="Kanazawa T."/>
            <person name="Kawai Y."/>
            <person name="Kawashima T."/>
            <person name="Kennedy M."/>
            <person name="Kinose K."/>
            <person name="Kinoshita T."/>
            <person name="Kohara Y."/>
            <person name="Koide E."/>
            <person name="Komatsu K."/>
            <person name="Kopischke S."/>
            <person name="Kubo M."/>
            <person name="Kyozuka J."/>
            <person name="Lagercrantz U."/>
            <person name="Lin S.S."/>
            <person name="Lindquist E."/>
            <person name="Lipzen A.M."/>
            <person name="Lu C.W."/>
            <person name="De Luna E."/>
            <person name="Martienssen R.A."/>
            <person name="Minamino N."/>
            <person name="Mizutani M."/>
            <person name="Mizutani M."/>
            <person name="Mochizuki N."/>
            <person name="Monte I."/>
            <person name="Mosher R."/>
            <person name="Nagasaki H."/>
            <person name="Nakagami H."/>
            <person name="Naramoto S."/>
            <person name="Nishitani K."/>
            <person name="Ohtani M."/>
            <person name="Okamoto T."/>
            <person name="Okumura M."/>
            <person name="Phillips J."/>
            <person name="Pollak B."/>
            <person name="Reinders A."/>
            <person name="Rovekamp M."/>
            <person name="Sano R."/>
            <person name="Sawa S."/>
            <person name="Schmid M.W."/>
            <person name="Shirakawa M."/>
            <person name="Solano R."/>
            <person name="Spunde A."/>
            <person name="Suetsugu N."/>
            <person name="Sugano S."/>
            <person name="Sugiyama A."/>
            <person name="Sun R."/>
            <person name="Suzuki Y."/>
            <person name="Takenaka M."/>
            <person name="Takezawa D."/>
            <person name="Tomogane H."/>
            <person name="Tsuzuki M."/>
            <person name="Ueda T."/>
            <person name="Umeda M."/>
            <person name="Ward J.M."/>
            <person name="Watanabe Y."/>
            <person name="Yazaki K."/>
            <person name="Yokoyama R."/>
            <person name="Yoshitake Y."/>
            <person name="Yotsui I."/>
            <person name="Zachgo S."/>
            <person name="Schmutz J."/>
        </authorList>
    </citation>
    <scope>NUCLEOTIDE SEQUENCE [LARGE SCALE GENOMIC DNA]</scope>
    <source>
        <strain evidence="2">Tak-1</strain>
    </source>
</reference>
<proteinExistence type="predicted"/>
<sequence length="113" mass="12701">MPFSSRIRSLDMVCVVDVYGDKLHGLLLQLQQGLEISTHNYSCKSPSVVDRHKCLRIGFSTFSRTTESICKSMIVPKANNQKVLRVTNCIRMIARIIFHVNSCCIVITLVGIC</sequence>
<organism evidence="1 2">
    <name type="scientific">Marchantia polymorpha</name>
    <name type="common">Common liverwort</name>
    <name type="synonym">Marchantia aquatica</name>
    <dbReference type="NCBI Taxonomy" id="3197"/>
    <lineage>
        <taxon>Eukaryota</taxon>
        <taxon>Viridiplantae</taxon>
        <taxon>Streptophyta</taxon>
        <taxon>Embryophyta</taxon>
        <taxon>Marchantiophyta</taxon>
        <taxon>Marchantiopsida</taxon>
        <taxon>Marchantiidae</taxon>
        <taxon>Marchantiales</taxon>
        <taxon>Marchantiaceae</taxon>
        <taxon>Marchantia</taxon>
    </lineage>
</organism>
<accession>A0A2R6WYI0</accession>
<evidence type="ECO:0000313" key="1">
    <source>
        <dbReference type="EMBL" id="PTQ38915.1"/>
    </source>
</evidence>
<protein>
    <submittedName>
        <fullName evidence="1">Uncharacterized protein</fullName>
    </submittedName>
</protein>
<dbReference type="Proteomes" id="UP000244005">
    <property type="component" value="Unassembled WGS sequence"/>
</dbReference>
<name>A0A2R6WYI0_MARPO</name>
<dbReference type="AlphaFoldDB" id="A0A2R6WYI0"/>
<dbReference type="EMBL" id="KZ772720">
    <property type="protein sequence ID" value="PTQ38915.1"/>
    <property type="molecule type" value="Genomic_DNA"/>
</dbReference>
<keyword evidence="2" id="KW-1185">Reference proteome</keyword>
<gene>
    <name evidence="1" type="ORF">MARPO_0048s0035</name>
</gene>
<evidence type="ECO:0000313" key="2">
    <source>
        <dbReference type="Proteomes" id="UP000244005"/>
    </source>
</evidence>